<dbReference type="PANTHER" id="PTHR20275">
    <property type="entry name" value="NAD KINASE"/>
    <property type="match status" value="1"/>
</dbReference>
<feature type="binding site" evidence="6">
    <location>
        <position position="175"/>
    </location>
    <ligand>
        <name>NAD(+)</name>
        <dbReference type="ChEBI" id="CHEBI:57540"/>
    </ligand>
</feature>
<evidence type="ECO:0000256" key="5">
    <source>
        <dbReference type="ARBA" id="ARBA00047925"/>
    </source>
</evidence>
<keyword evidence="6" id="KW-0963">Cytoplasm</keyword>
<keyword evidence="3 6" id="KW-0521">NADP</keyword>
<evidence type="ECO:0000313" key="7">
    <source>
        <dbReference type="EMBL" id="RZU98434.1"/>
    </source>
</evidence>
<name>A0A4Q8CZM0_9GAMM</name>
<dbReference type="GO" id="GO:0005524">
    <property type="term" value="F:ATP binding"/>
    <property type="evidence" value="ECO:0007669"/>
    <property type="project" value="UniProtKB-KW"/>
</dbReference>
<dbReference type="InterPro" id="IPR016064">
    <property type="entry name" value="NAD/diacylglycerol_kinase_sf"/>
</dbReference>
<feature type="binding site" evidence="6">
    <location>
        <position position="248"/>
    </location>
    <ligand>
        <name>NAD(+)</name>
        <dbReference type="ChEBI" id="CHEBI:57540"/>
    </ligand>
</feature>
<comment type="caution">
    <text evidence="6">Lacks conserved residue(s) required for the propagation of feature annotation.</text>
</comment>
<dbReference type="GO" id="GO:0051287">
    <property type="term" value="F:NAD binding"/>
    <property type="evidence" value="ECO:0007669"/>
    <property type="project" value="UniProtKB-ARBA"/>
</dbReference>
<keyword evidence="2 6" id="KW-0418">Kinase</keyword>
<protein>
    <recommendedName>
        <fullName evidence="6">NAD kinase</fullName>
        <ecNumber evidence="6">2.7.1.23</ecNumber>
    </recommendedName>
    <alternativeName>
        <fullName evidence="6">ATP-dependent NAD kinase</fullName>
    </alternativeName>
</protein>
<feature type="binding site" evidence="6">
    <location>
        <begin position="188"/>
        <end position="193"/>
    </location>
    <ligand>
        <name>NAD(+)</name>
        <dbReference type="ChEBI" id="CHEBI:57540"/>
    </ligand>
</feature>
<comment type="cofactor">
    <cofactor evidence="6">
        <name>a divalent metal cation</name>
        <dbReference type="ChEBI" id="CHEBI:60240"/>
    </cofactor>
</comment>
<dbReference type="GO" id="GO:0006741">
    <property type="term" value="P:NADP+ biosynthetic process"/>
    <property type="evidence" value="ECO:0007669"/>
    <property type="project" value="UniProtKB-UniRule"/>
</dbReference>
<dbReference type="InterPro" id="IPR017437">
    <property type="entry name" value="ATP-NAD_kinase_PpnK-typ_C"/>
</dbReference>
<feature type="binding site" evidence="6">
    <location>
        <begin position="74"/>
        <end position="75"/>
    </location>
    <ligand>
        <name>NAD(+)</name>
        <dbReference type="ChEBI" id="CHEBI:57540"/>
    </ligand>
</feature>
<dbReference type="NCBIfam" id="NF002306">
    <property type="entry name" value="PRK01231.1"/>
    <property type="match status" value="1"/>
</dbReference>
<dbReference type="Gene3D" id="3.40.50.10330">
    <property type="entry name" value="Probable inorganic polyphosphate/atp-NAD kinase, domain 1"/>
    <property type="match status" value="1"/>
</dbReference>
<feature type="binding site" evidence="6">
    <location>
        <position position="79"/>
    </location>
    <ligand>
        <name>NAD(+)</name>
        <dbReference type="ChEBI" id="CHEBI:57540"/>
    </ligand>
</feature>
<dbReference type="Pfam" id="PF20143">
    <property type="entry name" value="NAD_kinase_C"/>
    <property type="match status" value="1"/>
</dbReference>
<evidence type="ECO:0000256" key="4">
    <source>
        <dbReference type="ARBA" id="ARBA00023027"/>
    </source>
</evidence>
<comment type="caution">
    <text evidence="7">The sequence shown here is derived from an EMBL/GenBank/DDBJ whole genome shotgun (WGS) entry which is preliminary data.</text>
</comment>
<reference evidence="7 8" key="1">
    <citation type="submission" date="2019-02" db="EMBL/GenBank/DDBJ databases">
        <title>Genomic Encyclopedia of Type Strains, Phase IV (KMG-IV): sequencing the most valuable type-strain genomes for metagenomic binning, comparative biology and taxonomic classification.</title>
        <authorList>
            <person name="Goeker M."/>
        </authorList>
    </citation>
    <scope>NUCLEOTIDE SEQUENCE [LARGE SCALE GENOMIC DNA]</scope>
    <source>
        <strain evidence="7 8">DSM 21056</strain>
    </source>
</reference>
<dbReference type="GO" id="GO:0003951">
    <property type="term" value="F:NAD+ kinase activity"/>
    <property type="evidence" value="ECO:0007669"/>
    <property type="project" value="UniProtKB-UniRule"/>
</dbReference>
<dbReference type="Proteomes" id="UP000292298">
    <property type="component" value="Unassembled WGS sequence"/>
</dbReference>
<dbReference type="GO" id="GO:0019674">
    <property type="term" value="P:NAD+ metabolic process"/>
    <property type="evidence" value="ECO:0007669"/>
    <property type="project" value="InterPro"/>
</dbReference>
<dbReference type="EC" id="2.7.1.23" evidence="6"/>
<feature type="binding site" evidence="6">
    <location>
        <position position="158"/>
    </location>
    <ligand>
        <name>NAD(+)</name>
        <dbReference type="ChEBI" id="CHEBI:57540"/>
    </ligand>
</feature>
<proteinExistence type="inferred from homology"/>
<keyword evidence="4 6" id="KW-0520">NAD</keyword>
<evidence type="ECO:0000313" key="8">
    <source>
        <dbReference type="Proteomes" id="UP000292298"/>
    </source>
</evidence>
<sequence length="295" mass="32026">MQPFQRIAITGKPGDDAVIDTIQKLVEELDGRGLEVFLDDAIGEAIDPSAGSPPIVHLESVAADLDLLIVVGGDGTLLHAGKRVAAQQVPILGVNRGRLGFLVDVSPDRFDEIRRVIDGDMHIEERLMLEARVVADDRIVARAPAVNEVVLQRWNTARMIEFETWIDGEPCNRHRSDGLIISTPTGSTAYALSGGGPIMHPGINAVAMVPISPHTLSNRPLVISASSHIEVRVQDASIDHVHVSCDSQTDLALTREGRLDIVAYPHALRLVHPPGHRYFDILRAKLHWGDGAPPC</sequence>
<dbReference type="RefSeq" id="WP_130502746.1">
    <property type="nucleotide sequence ID" value="NZ_SHLI01000001.1"/>
</dbReference>
<feature type="binding site" evidence="6">
    <location>
        <position position="177"/>
    </location>
    <ligand>
        <name>NAD(+)</name>
        <dbReference type="ChEBI" id="CHEBI:57540"/>
    </ligand>
</feature>
<dbReference type="InterPro" id="IPR017438">
    <property type="entry name" value="ATP-NAD_kinase_N"/>
</dbReference>
<dbReference type="Pfam" id="PF01513">
    <property type="entry name" value="NAD_kinase"/>
    <property type="match status" value="1"/>
</dbReference>
<dbReference type="Gene3D" id="2.60.200.30">
    <property type="entry name" value="Probable inorganic polyphosphate/atp-NAD kinase, domain 2"/>
    <property type="match status" value="1"/>
</dbReference>
<keyword evidence="6" id="KW-0067">ATP-binding</keyword>
<dbReference type="SUPFAM" id="SSF111331">
    <property type="entry name" value="NAD kinase/diacylglycerol kinase-like"/>
    <property type="match status" value="1"/>
</dbReference>
<comment type="function">
    <text evidence="6">Involved in the regulation of the intracellular balance of NAD and NADP, and is a key enzyme in the biosynthesis of NADP. Catalyzes specifically the phosphorylation on 2'-hydroxyl of the adenosine moiety of NAD to yield NADP.</text>
</comment>
<organism evidence="7 8">
    <name type="scientific">Spiribacter vilamensis</name>
    <dbReference type="NCBI Taxonomy" id="531306"/>
    <lineage>
        <taxon>Bacteria</taxon>
        <taxon>Pseudomonadati</taxon>
        <taxon>Pseudomonadota</taxon>
        <taxon>Gammaproteobacteria</taxon>
        <taxon>Chromatiales</taxon>
        <taxon>Ectothiorhodospiraceae</taxon>
        <taxon>Spiribacter</taxon>
    </lineage>
</organism>
<keyword evidence="6" id="KW-0547">Nucleotide-binding</keyword>
<dbReference type="HAMAP" id="MF_00361">
    <property type="entry name" value="NAD_kinase"/>
    <property type="match status" value="1"/>
</dbReference>
<gene>
    <name evidence="6" type="primary">nadK</name>
    <name evidence="7" type="ORF">EV698_0681</name>
</gene>
<dbReference type="GO" id="GO:0046872">
    <property type="term" value="F:metal ion binding"/>
    <property type="evidence" value="ECO:0007669"/>
    <property type="project" value="UniProtKB-UniRule"/>
</dbReference>
<keyword evidence="1 6" id="KW-0808">Transferase</keyword>
<dbReference type="EMBL" id="SHLI01000001">
    <property type="protein sequence ID" value="RZU98434.1"/>
    <property type="molecule type" value="Genomic_DNA"/>
</dbReference>
<evidence type="ECO:0000256" key="6">
    <source>
        <dbReference type="HAMAP-Rule" id="MF_00361"/>
    </source>
</evidence>
<accession>A0A4Q8CZM0</accession>
<dbReference type="OrthoDB" id="9774737at2"/>
<comment type="catalytic activity">
    <reaction evidence="5 6">
        <text>NAD(+) + ATP = ADP + NADP(+) + H(+)</text>
        <dbReference type="Rhea" id="RHEA:18629"/>
        <dbReference type="ChEBI" id="CHEBI:15378"/>
        <dbReference type="ChEBI" id="CHEBI:30616"/>
        <dbReference type="ChEBI" id="CHEBI:57540"/>
        <dbReference type="ChEBI" id="CHEBI:58349"/>
        <dbReference type="ChEBI" id="CHEBI:456216"/>
        <dbReference type="EC" id="2.7.1.23"/>
    </reaction>
</comment>
<dbReference type="InterPro" id="IPR002504">
    <property type="entry name" value="NADK"/>
</dbReference>
<comment type="subcellular location">
    <subcellularLocation>
        <location evidence="6">Cytoplasm</location>
    </subcellularLocation>
</comment>
<evidence type="ECO:0000256" key="1">
    <source>
        <dbReference type="ARBA" id="ARBA00022679"/>
    </source>
</evidence>
<evidence type="ECO:0000256" key="2">
    <source>
        <dbReference type="ARBA" id="ARBA00022777"/>
    </source>
</evidence>
<dbReference type="GO" id="GO:0005737">
    <property type="term" value="C:cytoplasm"/>
    <property type="evidence" value="ECO:0007669"/>
    <property type="project" value="UniProtKB-SubCell"/>
</dbReference>
<evidence type="ECO:0000256" key="3">
    <source>
        <dbReference type="ARBA" id="ARBA00022857"/>
    </source>
</evidence>
<dbReference type="AlphaFoldDB" id="A0A4Q8CZM0"/>
<comment type="similarity">
    <text evidence="6">Belongs to the NAD kinase family.</text>
</comment>
<keyword evidence="8" id="KW-1185">Reference proteome</keyword>
<dbReference type="PANTHER" id="PTHR20275:SF0">
    <property type="entry name" value="NAD KINASE"/>
    <property type="match status" value="1"/>
</dbReference>
<feature type="binding site" evidence="6">
    <location>
        <begin position="147"/>
        <end position="148"/>
    </location>
    <ligand>
        <name>NAD(+)</name>
        <dbReference type="ChEBI" id="CHEBI:57540"/>
    </ligand>
</feature>
<feature type="active site" description="Proton acceptor" evidence="6">
    <location>
        <position position="74"/>
    </location>
</feature>